<feature type="binding site" evidence="3">
    <location>
        <begin position="230"/>
        <end position="232"/>
    </location>
    <ligand>
        <name>substrate</name>
    </ligand>
</feature>
<dbReference type="EMBL" id="ABCK01000015">
    <property type="protein sequence ID" value="EDM26628.1"/>
    <property type="molecule type" value="Genomic_DNA"/>
</dbReference>
<dbReference type="GO" id="GO:0005975">
    <property type="term" value="P:carbohydrate metabolic process"/>
    <property type="evidence" value="ECO:0007669"/>
    <property type="project" value="InterPro"/>
</dbReference>
<evidence type="ECO:0000313" key="6">
    <source>
        <dbReference type="Proteomes" id="UP000004947"/>
    </source>
</evidence>
<evidence type="ECO:0000256" key="3">
    <source>
        <dbReference type="PIRSR" id="PIRSR003059-2"/>
    </source>
</evidence>
<dbReference type="Proteomes" id="UP000004947">
    <property type="component" value="Unassembled WGS sequence"/>
</dbReference>
<gene>
    <name evidence="5" type="ORF">LNTAR_02432</name>
</gene>
<feature type="binding site" evidence="3">
    <location>
        <position position="446"/>
    </location>
    <ligand>
        <name>substrate</name>
    </ligand>
</feature>
<feature type="binding site" evidence="3">
    <location>
        <position position="98"/>
    </location>
    <ligand>
        <name>substrate</name>
    </ligand>
</feature>
<dbReference type="InterPro" id="IPR006047">
    <property type="entry name" value="GH13_cat_dom"/>
</dbReference>
<dbReference type="PANTHER" id="PTHR38784:SF1">
    <property type="entry name" value="SUCROSE PHOSPHORYLASE"/>
    <property type="match status" value="1"/>
</dbReference>
<dbReference type="Gene3D" id="3.20.20.80">
    <property type="entry name" value="Glycosidases"/>
    <property type="match status" value="1"/>
</dbReference>
<dbReference type="STRING" id="313628.LNTAR_02432"/>
<keyword evidence="1" id="KW-0328">Glycosyltransferase</keyword>
<dbReference type="Pfam" id="PF00128">
    <property type="entry name" value="Alpha-amylase"/>
    <property type="match status" value="1"/>
</dbReference>
<evidence type="ECO:0000256" key="2">
    <source>
        <dbReference type="ARBA" id="ARBA00022679"/>
    </source>
</evidence>
<dbReference type="AlphaFoldDB" id="A6DP96"/>
<dbReference type="SMART" id="SM00642">
    <property type="entry name" value="Aamy"/>
    <property type="match status" value="1"/>
</dbReference>
<dbReference type="PANTHER" id="PTHR38784">
    <property type="entry name" value="SUCROSE PHOSPHORYLASE"/>
    <property type="match status" value="1"/>
</dbReference>
<sequence length="568" mass="64782">MISYTPCSIYERLTQLYSEEDSKATHILILNLIENYKDKISSSNKQLSEEDIILITYGDSIKKEGQKHLKTLYDFDETFLKDIINTIHILPFYPYSSDDGFSVIDYKAVDPELGSWEDVENIAKGSSLMFDGVINHISQHSEWFKGYLRGDEQYKNYFIDTPPDVDTSMVVRPRALPLLSPFEAADGKIHLIWTTFSRDQVDLNYANPKVLLAVLDVLLSYVEKGAKLIRLDAIAFVWKKFGTNCIHLEETHQLIQLMRDVLHKLAPEIIMITETNVPHKENISYFGSGDDEAQMVYNFALPPLLAHGIITGDCRHLNKWHGELELPSDKVCFFNFTASHDGIGLRPVSGILNDAEIQELITAAEHSGGRVSMRSNGDGTESPYELNCNYMDLLSPLINTQSEKVGRMLLSQSIALCMPGVPGIYIHSLVGSKNDLDGVMLTGVNRSINREKLDWEKLKNELNNPHHQRYLVFENYRHMLKVRKSSACFNPFAPFKIYELSNSLFCMLRESADRKEKVLVLANFAHSAKTYENLPFQGRYSDLITQEFFDTNVLQLEAHQFLWLSIEG</sequence>
<dbReference type="InterPro" id="IPR016377">
    <property type="entry name" value="Sucrose_GGa_phosphorylase-rel"/>
</dbReference>
<evidence type="ECO:0000313" key="5">
    <source>
        <dbReference type="EMBL" id="EDM26628.1"/>
    </source>
</evidence>
<dbReference type="SUPFAM" id="SSF51445">
    <property type="entry name" value="(Trans)glycosidases"/>
    <property type="match status" value="1"/>
</dbReference>
<dbReference type="CDD" id="cd11356">
    <property type="entry name" value="AmyAc_Sucrose_phosphorylase-like_1"/>
    <property type="match status" value="1"/>
</dbReference>
<evidence type="ECO:0000256" key="1">
    <source>
        <dbReference type="ARBA" id="ARBA00022676"/>
    </source>
</evidence>
<keyword evidence="2" id="KW-0808">Transferase</keyword>
<proteinExistence type="predicted"/>
<name>A6DP96_9BACT</name>
<comment type="caution">
    <text evidence="5">The sequence shown here is derived from an EMBL/GenBank/DDBJ whole genome shotgun (WGS) entry which is preliminary data.</text>
</comment>
<dbReference type="eggNOG" id="COG0366">
    <property type="taxonomic scope" value="Bacteria"/>
</dbReference>
<dbReference type="InterPro" id="IPR013780">
    <property type="entry name" value="Glyco_hydro_b"/>
</dbReference>
<dbReference type="PIRSF" id="PIRSF003059">
    <property type="entry name" value="Sucrose_phosphorylase"/>
    <property type="match status" value="1"/>
</dbReference>
<feature type="domain" description="Glycosyl hydrolase family 13 catalytic" evidence="4">
    <location>
        <begin position="66"/>
        <end position="401"/>
    </location>
</feature>
<keyword evidence="6" id="KW-1185">Reference proteome</keyword>
<dbReference type="InterPro" id="IPR033746">
    <property type="entry name" value="GGa_phosphorylase"/>
</dbReference>
<dbReference type="InterPro" id="IPR017853">
    <property type="entry name" value="GH"/>
</dbReference>
<dbReference type="RefSeq" id="WP_007279679.1">
    <property type="nucleotide sequence ID" value="NZ_ABCK01000015.1"/>
</dbReference>
<feature type="binding site" evidence="3">
    <location>
        <position position="136"/>
    </location>
    <ligand>
        <name>substrate</name>
    </ligand>
</feature>
<dbReference type="Gene3D" id="2.60.40.1180">
    <property type="entry name" value="Golgi alpha-mannosidase II"/>
    <property type="match status" value="1"/>
</dbReference>
<dbReference type="InterPro" id="IPR045857">
    <property type="entry name" value="O16G_dom_2"/>
</dbReference>
<organism evidence="5 6">
    <name type="scientific">Lentisphaera araneosa HTCC2155</name>
    <dbReference type="NCBI Taxonomy" id="313628"/>
    <lineage>
        <taxon>Bacteria</taxon>
        <taxon>Pseudomonadati</taxon>
        <taxon>Lentisphaerota</taxon>
        <taxon>Lentisphaeria</taxon>
        <taxon>Lentisphaerales</taxon>
        <taxon>Lentisphaeraceae</taxon>
        <taxon>Lentisphaera</taxon>
    </lineage>
</organism>
<dbReference type="OrthoDB" id="9805159at2"/>
<protein>
    <submittedName>
        <fullName evidence="5">Sucrose phosphorylase</fullName>
    </submittedName>
</protein>
<accession>A6DP96</accession>
<feature type="binding site" evidence="3">
    <location>
        <begin position="340"/>
        <end position="341"/>
    </location>
    <ligand>
        <name>substrate</name>
    </ligand>
</feature>
<dbReference type="GO" id="GO:0016757">
    <property type="term" value="F:glycosyltransferase activity"/>
    <property type="evidence" value="ECO:0007669"/>
    <property type="project" value="UniProtKB-KW"/>
</dbReference>
<evidence type="ECO:0000259" key="4">
    <source>
        <dbReference type="SMART" id="SM00642"/>
    </source>
</evidence>
<reference evidence="5 6" key="1">
    <citation type="journal article" date="2010" name="J. Bacteriol.">
        <title>Genome sequence of Lentisphaera araneosa HTCC2155T, the type species of the order Lentisphaerales in the phylum Lentisphaerae.</title>
        <authorList>
            <person name="Thrash J.C."/>
            <person name="Cho J.C."/>
            <person name="Vergin K.L."/>
            <person name="Morris R.M."/>
            <person name="Giovannoni S.J."/>
        </authorList>
    </citation>
    <scope>NUCLEOTIDE SEQUENCE [LARGE SCALE GENOMIC DNA]</scope>
    <source>
        <strain evidence="5 6">HTCC2155</strain>
    </source>
</reference>
<dbReference type="Gene3D" id="3.90.400.10">
    <property type="entry name" value="Oligo-1,6-glucosidase, Domain 2"/>
    <property type="match status" value="1"/>
</dbReference>